<gene>
    <name evidence="1" type="ORF">WSI_04935</name>
</gene>
<dbReference type="GeneID" id="93077345"/>
<keyword evidence="2" id="KW-1185">Reference proteome</keyword>
<dbReference type="RefSeq" id="WP_015452950.1">
    <property type="nucleotide sequence ID" value="NC_020549.1"/>
</dbReference>
<sequence>MTRVEFVEMKGEVTLLKQKVDCLIAQFNKQQSVIDEFFTILTTAKGFTAFIKGFISIALPIGSFPALRTWIIHHVVGLLKKLFPF</sequence>
<dbReference type="EMBL" id="CP004005">
    <property type="protein sequence ID" value="AGH17355.1"/>
    <property type="molecule type" value="Genomic_DNA"/>
</dbReference>
<proteinExistence type="predicted"/>
<evidence type="ECO:0000313" key="2">
    <source>
        <dbReference type="Proteomes" id="UP000011820"/>
    </source>
</evidence>
<dbReference type="Proteomes" id="UP000011820">
    <property type="component" value="Chromosome"/>
</dbReference>
<reference evidence="1 2" key="1">
    <citation type="journal article" date="2013" name="Genome Announc.">
        <title>Complete Genome Sequence of a Chinese Strain of 'Candidatus Liberibacter asiaticus'.</title>
        <authorList>
            <person name="Lin H."/>
            <person name="Han C.S."/>
            <person name="Liu B."/>
            <person name="Lou B."/>
            <person name="Bai X."/>
            <person name="Deng C."/>
            <person name="Civerolo E.L."/>
            <person name="Gupta G."/>
        </authorList>
    </citation>
    <scope>NUCLEOTIDE SEQUENCE [LARGE SCALE GENOMIC DNA]</scope>
    <source>
        <strain evidence="2">gxpsy</strain>
    </source>
</reference>
<name>A0ABN4B1S9_LIBAS</name>
<organism evidence="1 2">
    <name type="scientific">Candidatus Liberibacter asiaticus str. gxpsy</name>
    <dbReference type="NCBI Taxonomy" id="1174529"/>
    <lineage>
        <taxon>Bacteria</taxon>
        <taxon>Pseudomonadati</taxon>
        <taxon>Pseudomonadota</taxon>
        <taxon>Alphaproteobacteria</taxon>
        <taxon>Hyphomicrobiales</taxon>
        <taxon>Rhizobiaceae</taxon>
        <taxon>Liberibacter</taxon>
    </lineage>
</organism>
<evidence type="ECO:0000313" key="1">
    <source>
        <dbReference type="EMBL" id="AGH17355.1"/>
    </source>
</evidence>
<accession>A0ABN4B1S9</accession>
<evidence type="ECO:0008006" key="3">
    <source>
        <dbReference type="Google" id="ProtNLM"/>
    </source>
</evidence>
<protein>
    <recommendedName>
        <fullName evidence="3">Transposase</fullName>
    </recommendedName>
</protein>